<dbReference type="AlphaFoldDB" id="I1ZIB3"/>
<evidence type="ECO:0000313" key="1">
    <source>
        <dbReference type="EMBL" id="AFJ24767.1"/>
    </source>
</evidence>
<sequence length="346" mass="39430">LEEFAQFKSDMNFSAEIYSIPQMNDFQVKTFSLNHFGSKQDVILAKLRVLLHNIDKVAFNESINIKDVANETTLIGLQNCIINRLQILMLKMNKILLDCAIISSNHIHTLESIQSHLNNKINDWRLNVEHLALKKRIELSENIPTLNLSVFADSLKPPLSVILFLSFLKTKGYKVASASYLKKVAVNNKIARINDYLKDNLSINDTRQSYKLILSIIWSKLDIVDCVSQYDINNTPIFGEIMAIIYLCKCLNIEVSKFIIQMESINYDLLYHNNTKRALILLNRLADDINGETAANLALSAFVISCLVHSKSIDKINESLRKNVDSVLKNFGNKTMNFINSVDQLF</sequence>
<protein>
    <submittedName>
        <fullName evidence="1">Ephrin receptor A-1</fullName>
    </submittedName>
</protein>
<proteinExistence type="evidence at transcript level"/>
<name>I1ZIB3_SCHMD</name>
<reference evidence="1" key="1">
    <citation type="journal article" date="2012" name="Genes Dev.">
        <title>A molecular wound response program associated with regeneration initiation in planarians.</title>
        <authorList>
            <person name="Wenemoser D."/>
            <person name="Lapan S.W."/>
            <person name="Wilkinson A.W."/>
            <person name="Bell G.W."/>
            <person name="Reddien P.W."/>
        </authorList>
    </citation>
    <scope>NUCLEOTIDE SEQUENCE</scope>
</reference>
<feature type="non-terminal residue" evidence="1">
    <location>
        <position position="1"/>
    </location>
</feature>
<accession>I1ZIB3</accession>
<dbReference type="EMBL" id="JX010524">
    <property type="protein sequence ID" value="AFJ24767.1"/>
    <property type="molecule type" value="mRNA"/>
</dbReference>
<keyword evidence="1" id="KW-0675">Receptor</keyword>
<organism evidence="1">
    <name type="scientific">Schmidtea mediterranea</name>
    <name type="common">Freshwater planarian flatworm</name>
    <dbReference type="NCBI Taxonomy" id="79327"/>
    <lineage>
        <taxon>Eukaryota</taxon>
        <taxon>Metazoa</taxon>
        <taxon>Spiralia</taxon>
        <taxon>Lophotrochozoa</taxon>
        <taxon>Platyhelminthes</taxon>
        <taxon>Rhabditophora</taxon>
        <taxon>Seriata</taxon>
        <taxon>Tricladida</taxon>
        <taxon>Continenticola</taxon>
        <taxon>Geoplanoidea</taxon>
        <taxon>Dugesiidae</taxon>
        <taxon>Schmidtea</taxon>
    </lineage>
</organism>